<dbReference type="AlphaFoldDB" id="A0A7W9SMY7"/>
<comment type="caution">
    <text evidence="1">The sequence shown here is derived from an EMBL/GenBank/DDBJ whole genome shotgun (WGS) entry which is preliminary data.</text>
</comment>
<proteinExistence type="predicted"/>
<protein>
    <submittedName>
        <fullName evidence="1">Uncharacterized protein</fullName>
    </submittedName>
</protein>
<gene>
    <name evidence="1" type="ORF">HNQ39_000570</name>
</gene>
<sequence>MTATQILTRMAEAYATCSSYSDTGVVSTSFIKPNGTRTLEKPFSTAFIRPDRFRFEYQESGDRHFAWREGATVRVEWLKPGITKILETMPHYQQLMHPESLAMALAGMTGVSGSSAHTIPTLLLPDEIGGRRLTDMTEVHRRDDALLEGEGAECYLVAGNYSGHPMVVWIEKATFCVRRIEAQHPFEGFRTETTTTYFPAINGAIDEDLLCYNRSHG</sequence>
<evidence type="ECO:0000313" key="1">
    <source>
        <dbReference type="EMBL" id="MBB6048808.1"/>
    </source>
</evidence>
<keyword evidence="2" id="KW-1185">Reference proteome</keyword>
<name>A0A7W9SMY7_ARMRO</name>
<reference evidence="1 2" key="1">
    <citation type="submission" date="2020-08" db="EMBL/GenBank/DDBJ databases">
        <title>Genomic Encyclopedia of Type Strains, Phase IV (KMG-IV): sequencing the most valuable type-strain genomes for metagenomic binning, comparative biology and taxonomic classification.</title>
        <authorList>
            <person name="Goeker M."/>
        </authorList>
    </citation>
    <scope>NUCLEOTIDE SEQUENCE [LARGE SCALE GENOMIC DNA]</scope>
    <source>
        <strain evidence="1 2">DSM 23562</strain>
    </source>
</reference>
<organism evidence="1 2">
    <name type="scientific">Armatimonas rosea</name>
    <dbReference type="NCBI Taxonomy" id="685828"/>
    <lineage>
        <taxon>Bacteria</taxon>
        <taxon>Bacillati</taxon>
        <taxon>Armatimonadota</taxon>
        <taxon>Armatimonadia</taxon>
        <taxon>Armatimonadales</taxon>
        <taxon>Armatimonadaceae</taxon>
        <taxon>Armatimonas</taxon>
    </lineage>
</organism>
<dbReference type="RefSeq" id="WP_184192434.1">
    <property type="nucleotide sequence ID" value="NZ_JACHGW010000001.1"/>
</dbReference>
<evidence type="ECO:0000313" key="2">
    <source>
        <dbReference type="Proteomes" id="UP000520814"/>
    </source>
</evidence>
<accession>A0A7W9SMY7</accession>
<dbReference type="EMBL" id="JACHGW010000001">
    <property type="protein sequence ID" value="MBB6048808.1"/>
    <property type="molecule type" value="Genomic_DNA"/>
</dbReference>
<dbReference type="Proteomes" id="UP000520814">
    <property type="component" value="Unassembled WGS sequence"/>
</dbReference>